<dbReference type="SUPFAM" id="SSF53067">
    <property type="entry name" value="Actin-like ATPase domain"/>
    <property type="match status" value="1"/>
</dbReference>
<keyword evidence="2" id="KW-0418">Kinase</keyword>
<dbReference type="EMBL" id="MIKC01000001">
    <property type="protein sequence ID" value="OEG24053.1"/>
    <property type="molecule type" value="Genomic_DNA"/>
</dbReference>
<dbReference type="OrthoDB" id="9795247at2"/>
<dbReference type="STRING" id="1131292.BCR24_01475"/>
<dbReference type="Pfam" id="PF00480">
    <property type="entry name" value="ROK"/>
    <property type="match status" value="1"/>
</dbReference>
<dbReference type="Gene3D" id="3.30.420.40">
    <property type="match status" value="2"/>
</dbReference>
<keyword evidence="2" id="KW-0808">Transferase</keyword>
<dbReference type="InterPro" id="IPR043129">
    <property type="entry name" value="ATPase_NBD"/>
</dbReference>
<dbReference type="Proteomes" id="UP000094469">
    <property type="component" value="Unassembled WGS sequence"/>
</dbReference>
<keyword evidence="3" id="KW-1185">Reference proteome</keyword>
<name>A0A1E5HGM0_9ENTE</name>
<dbReference type="RefSeq" id="WP_069638778.1">
    <property type="nucleotide sequence ID" value="NZ_JAFBEZ010000013.1"/>
</dbReference>
<sequence length="302" mass="33129">MAILAFDFGGSAVKHGVWNGQEMMDKGSFKTPKTWEEMKASLLAVFNEADKEIEGVALSAPGVVDVQKQMINGISAIPYIHGFNIFHELEELFKRPISIENDANCAGLAEIYAGAAKGKQEVAFVVIGTGIGGAIFHKGEIVKGAHLYGGEFGLMYLSGGETFSKLGTAVQMAWRYCERKGVEKDTFSGEEVFAFAESGDEVAIEEVNNFYEYLTQGLFSIQFSLDPEMIVLGGGVSAKKGLLPEINRRMKEKLTHFELNDFIPQIVTCQYENDANLIGAAANFLTIKKMHKGRLKQPDVLH</sequence>
<evidence type="ECO:0000313" key="2">
    <source>
        <dbReference type="EMBL" id="OEG24053.1"/>
    </source>
</evidence>
<dbReference type="PANTHER" id="PTHR18964">
    <property type="entry name" value="ROK (REPRESSOR, ORF, KINASE) FAMILY"/>
    <property type="match status" value="1"/>
</dbReference>
<proteinExistence type="inferred from homology"/>
<organism evidence="2 3">
    <name type="scientific">Enterococcus ureilyticus</name>
    <dbReference type="NCBI Taxonomy" id="1131292"/>
    <lineage>
        <taxon>Bacteria</taxon>
        <taxon>Bacillati</taxon>
        <taxon>Bacillota</taxon>
        <taxon>Bacilli</taxon>
        <taxon>Lactobacillales</taxon>
        <taxon>Enterococcaceae</taxon>
        <taxon>Enterococcus</taxon>
    </lineage>
</organism>
<evidence type="ECO:0000313" key="3">
    <source>
        <dbReference type="Proteomes" id="UP000094469"/>
    </source>
</evidence>
<comment type="caution">
    <text evidence="2">The sequence shown here is derived from an EMBL/GenBank/DDBJ whole genome shotgun (WGS) entry which is preliminary data.</text>
</comment>
<dbReference type="PANTHER" id="PTHR18964:SF170">
    <property type="entry name" value="SUGAR KINASE"/>
    <property type="match status" value="1"/>
</dbReference>
<dbReference type="AlphaFoldDB" id="A0A1E5HGM0"/>
<accession>A0A1E5HGM0</accession>
<dbReference type="InterPro" id="IPR000600">
    <property type="entry name" value="ROK"/>
</dbReference>
<gene>
    <name evidence="2" type="ORF">BCR24_01475</name>
</gene>
<comment type="similarity">
    <text evidence="1">Belongs to the ROK (NagC/XylR) family.</text>
</comment>
<dbReference type="CDD" id="cd24152">
    <property type="entry name" value="ASKHA_NBD_ROK-like"/>
    <property type="match status" value="1"/>
</dbReference>
<reference evidence="3" key="1">
    <citation type="submission" date="2016-09" db="EMBL/GenBank/DDBJ databases">
        <authorList>
            <person name="Gulvik C.A."/>
        </authorList>
    </citation>
    <scope>NUCLEOTIDE SEQUENCE [LARGE SCALE GENOMIC DNA]</scope>
    <source>
        <strain evidence="3">LMG 26676</strain>
    </source>
</reference>
<evidence type="ECO:0000256" key="1">
    <source>
        <dbReference type="ARBA" id="ARBA00006479"/>
    </source>
</evidence>
<protein>
    <submittedName>
        <fullName evidence="2">N-acetylmannosamine kinase</fullName>
    </submittedName>
</protein>
<dbReference type="GO" id="GO:0016301">
    <property type="term" value="F:kinase activity"/>
    <property type="evidence" value="ECO:0007669"/>
    <property type="project" value="UniProtKB-KW"/>
</dbReference>